<organism evidence="1 2">
    <name type="scientific">Papillibacter cinnamivorans DSM 12816</name>
    <dbReference type="NCBI Taxonomy" id="1122930"/>
    <lineage>
        <taxon>Bacteria</taxon>
        <taxon>Bacillati</taxon>
        <taxon>Bacillota</taxon>
        <taxon>Clostridia</taxon>
        <taxon>Eubacteriales</taxon>
        <taxon>Oscillospiraceae</taxon>
        <taxon>Papillibacter</taxon>
    </lineage>
</organism>
<evidence type="ECO:0000313" key="2">
    <source>
        <dbReference type="Proteomes" id="UP000192790"/>
    </source>
</evidence>
<dbReference type="AlphaFoldDB" id="A0A1W2CQV9"/>
<sequence>MDSHYKMMRATVGVAITRAVSDIETDTKRAVRNLVDLGTQFASGENQKKFFVLANDVLANPQNPYNKMVLELTRNVDKKIIKTVGTNLGFSSLIYGVKQIREELKQNECNIPWLIIFQIKPGDPDALITGEIESLIEQGRKLGIFSYVFTLSGKEKTQADTALLLAEKYYDCFFLLTVRPEIVDEHFAKRVREVENVAVSVRTKVNPQIGTPSRECQEAFSTLHSQRCMFGFHTLYSRENVEMATSVSWLEQMIACHCLFGGYVLKNEEDEELAESVHKFCCEIRGGNGKTILAFEWEQDTKFISGLIAPRTGILRLDSLGKILWKEKDMGSARGKTLKEILHALTPPGFSDPETAGA</sequence>
<dbReference type="RefSeq" id="WP_084235595.1">
    <property type="nucleotide sequence ID" value="NZ_FWXW01000012.1"/>
</dbReference>
<gene>
    <name evidence="1" type="ORF">SAMN02745168_0176</name>
</gene>
<keyword evidence="2" id="KW-1185">Reference proteome</keyword>
<protein>
    <submittedName>
        <fullName evidence="1">Uncharacterized protein</fullName>
    </submittedName>
</protein>
<evidence type="ECO:0000313" key="1">
    <source>
        <dbReference type="EMBL" id="SMC87620.1"/>
    </source>
</evidence>
<reference evidence="1 2" key="1">
    <citation type="submission" date="2017-04" db="EMBL/GenBank/DDBJ databases">
        <authorList>
            <person name="Afonso C.L."/>
            <person name="Miller P.J."/>
            <person name="Scott M.A."/>
            <person name="Spackman E."/>
            <person name="Goraichik I."/>
            <person name="Dimitrov K.M."/>
            <person name="Suarez D.L."/>
            <person name="Swayne D.E."/>
        </authorList>
    </citation>
    <scope>NUCLEOTIDE SEQUENCE [LARGE SCALE GENOMIC DNA]</scope>
    <source>
        <strain evidence="1 2">DSM 12816</strain>
    </source>
</reference>
<dbReference type="EMBL" id="FWXW01000012">
    <property type="protein sequence ID" value="SMC87620.1"/>
    <property type="molecule type" value="Genomic_DNA"/>
</dbReference>
<dbReference type="Proteomes" id="UP000192790">
    <property type="component" value="Unassembled WGS sequence"/>
</dbReference>
<name>A0A1W2CQV9_9FIRM</name>
<dbReference type="PANTHER" id="PTHR43524:SF1">
    <property type="entry name" value="RADICAL SAM SUPERFAMILY PROTEIN"/>
    <property type="match status" value="1"/>
</dbReference>
<dbReference type="STRING" id="1122930.SAMN02745168_0176"/>
<accession>A0A1W2CQV9</accession>
<proteinExistence type="predicted"/>
<dbReference type="OrthoDB" id="1778552at2"/>
<dbReference type="PANTHER" id="PTHR43524">
    <property type="entry name" value="RADICAL SAM SUPERFAMILY PROTEIN"/>
    <property type="match status" value="1"/>
</dbReference>